<feature type="transmembrane region" description="Helical" evidence="5">
    <location>
        <begin position="256"/>
        <end position="280"/>
    </location>
</feature>
<accession>A0ABD0T0S9</accession>
<comment type="caution">
    <text evidence="6">The sequence shown here is derived from an EMBL/GenBank/DDBJ whole genome shotgun (WGS) entry which is preliminary data.</text>
</comment>
<reference evidence="6 7" key="1">
    <citation type="submission" date="2024-06" db="EMBL/GenBank/DDBJ databases">
        <title>A chromosome-level genome assembly of beet webworm, Loxostege sticticalis.</title>
        <authorList>
            <person name="Zhang Y."/>
        </authorList>
    </citation>
    <scope>NUCLEOTIDE SEQUENCE [LARGE SCALE GENOMIC DNA]</scope>
    <source>
        <strain evidence="6">AQ028</strain>
        <tissue evidence="6">Male pupae</tissue>
    </source>
</reference>
<keyword evidence="4 5" id="KW-0472">Membrane</keyword>
<feature type="transmembrane region" description="Helical" evidence="5">
    <location>
        <begin position="55"/>
        <end position="75"/>
    </location>
</feature>
<keyword evidence="2 5" id="KW-0812">Transmembrane</keyword>
<proteinExistence type="predicted"/>
<dbReference type="Pfam" id="PF00335">
    <property type="entry name" value="Tetraspanin"/>
    <property type="match status" value="1"/>
</dbReference>
<evidence type="ECO:0000313" key="7">
    <source>
        <dbReference type="Proteomes" id="UP001549921"/>
    </source>
</evidence>
<dbReference type="SUPFAM" id="SSF48652">
    <property type="entry name" value="Tetraspanin"/>
    <property type="match status" value="1"/>
</dbReference>
<feature type="transmembrane region" description="Helical" evidence="5">
    <location>
        <begin position="20"/>
        <end position="43"/>
    </location>
</feature>
<dbReference type="EMBL" id="JBEDNZ010000012">
    <property type="protein sequence ID" value="KAL0831621.1"/>
    <property type="molecule type" value="Genomic_DNA"/>
</dbReference>
<evidence type="ECO:0000256" key="5">
    <source>
        <dbReference type="SAM" id="Phobius"/>
    </source>
</evidence>
<dbReference type="InterPro" id="IPR018499">
    <property type="entry name" value="Tetraspanin/Peripherin"/>
</dbReference>
<organism evidence="6 7">
    <name type="scientific">Loxostege sticticalis</name>
    <name type="common">Beet webworm moth</name>
    <dbReference type="NCBI Taxonomy" id="481309"/>
    <lineage>
        <taxon>Eukaryota</taxon>
        <taxon>Metazoa</taxon>
        <taxon>Ecdysozoa</taxon>
        <taxon>Arthropoda</taxon>
        <taxon>Hexapoda</taxon>
        <taxon>Insecta</taxon>
        <taxon>Pterygota</taxon>
        <taxon>Neoptera</taxon>
        <taxon>Endopterygota</taxon>
        <taxon>Lepidoptera</taxon>
        <taxon>Glossata</taxon>
        <taxon>Ditrysia</taxon>
        <taxon>Pyraloidea</taxon>
        <taxon>Crambidae</taxon>
        <taxon>Pyraustinae</taxon>
        <taxon>Loxostege</taxon>
    </lineage>
</organism>
<keyword evidence="3 5" id="KW-1133">Transmembrane helix</keyword>
<comment type="subcellular location">
    <subcellularLocation>
        <location evidence="1">Membrane</location>
        <topology evidence="1">Multi-pass membrane protein</topology>
    </subcellularLocation>
</comment>
<dbReference type="GO" id="GO:0016020">
    <property type="term" value="C:membrane"/>
    <property type="evidence" value="ECO:0007669"/>
    <property type="project" value="UniProtKB-SubCell"/>
</dbReference>
<dbReference type="AlphaFoldDB" id="A0ABD0T0S9"/>
<evidence type="ECO:0000256" key="4">
    <source>
        <dbReference type="ARBA" id="ARBA00023136"/>
    </source>
</evidence>
<dbReference type="Proteomes" id="UP001549921">
    <property type="component" value="Unassembled WGS sequence"/>
</dbReference>
<protein>
    <submittedName>
        <fullName evidence="6">Uncharacterized protein</fullName>
    </submittedName>
</protein>
<evidence type="ECO:0000256" key="2">
    <source>
        <dbReference type="ARBA" id="ARBA00022692"/>
    </source>
</evidence>
<dbReference type="InterPro" id="IPR008952">
    <property type="entry name" value="Tetraspanin_EC2_sf"/>
</dbReference>
<gene>
    <name evidence="6" type="ORF">ABMA28_002395</name>
</gene>
<evidence type="ECO:0000313" key="6">
    <source>
        <dbReference type="EMBL" id="KAL0831621.1"/>
    </source>
</evidence>
<evidence type="ECO:0000256" key="3">
    <source>
        <dbReference type="ARBA" id="ARBA00022989"/>
    </source>
</evidence>
<name>A0ABD0T0S9_LOXSC</name>
<sequence length="537" mass="59976">MAWGVFTFSKDGRQQVAAVLRGLLIAQLVVSLCMVIFCYNTSLRVMLLLRHIHKVTVYLLYGLILLQAYCMKLHYTSGLRLITLLLQCPHWCRATLASRVWLASGTIVAVNGMLVYAACRGTLTALMKELSSSLRIGISQYLTEPTWKRLMDTMQVELSCCGAEKPSDWHEIPWINMDFLNEDSDLVMKLAGADGKVLPPVSPYSCCTPRVLAACYHDPLQQSECREIWRDSPLLPASLHARGCVEAVRQPLTKALLALHCFNVLVFLLQLFIMVLTQLLRTSSRAAVLRGDCAGPGTGHLLDLAATAQRKEDTLDPMECGGAPAARGSVCCVRHAHTRARRLARKVRSRRHTRPDRVWCERSARQRVLRAPRAHPRAPPRAQSALAYAPQRCVPLLVLEEDTLDPIECGASAARGSVCCVRHAHTRARRLARKVRSRRHTRPDRVWCERSARQRVLRAPRAHPRAPPRAQSALAYAPQRCVPLLVLEEDTLDPIECGASAARGSVCCVRHAHTRARRLARKVRSRTHRNAACPCLS</sequence>
<evidence type="ECO:0000256" key="1">
    <source>
        <dbReference type="ARBA" id="ARBA00004141"/>
    </source>
</evidence>
<feature type="transmembrane region" description="Helical" evidence="5">
    <location>
        <begin position="100"/>
        <end position="119"/>
    </location>
</feature>
<dbReference type="Gene3D" id="1.10.1450.10">
    <property type="entry name" value="Tetraspanin"/>
    <property type="match status" value="1"/>
</dbReference>